<keyword evidence="3" id="KW-1185">Reference proteome</keyword>
<evidence type="ECO:0000313" key="1">
    <source>
        <dbReference type="EMBL" id="KFB77172.1"/>
    </source>
</evidence>
<reference evidence="1 3" key="1">
    <citation type="submission" date="2014-02" db="EMBL/GenBank/DDBJ databases">
        <title>Expanding our view of genomic diversity in Candidatus Accumulibacter clades.</title>
        <authorList>
            <person name="Skennerton C.T."/>
            <person name="Barr J.J."/>
            <person name="Slater F.R."/>
            <person name="Bond P.L."/>
            <person name="Tyson G.W."/>
        </authorList>
    </citation>
    <scope>NUCLEOTIDE SEQUENCE [LARGE SCALE GENOMIC DNA]</scope>
    <source>
        <strain evidence="3">SK-02</strain>
    </source>
</reference>
<organism evidence="1 3">
    <name type="scientific">Candidatus Accumulibacter cognatus</name>
    <dbReference type="NCBI Taxonomy" id="2954383"/>
    <lineage>
        <taxon>Bacteria</taxon>
        <taxon>Pseudomonadati</taxon>
        <taxon>Pseudomonadota</taxon>
        <taxon>Betaproteobacteria</taxon>
        <taxon>Candidatus Accumulibacter</taxon>
    </lineage>
</organism>
<evidence type="ECO:0000313" key="2">
    <source>
        <dbReference type="EMBL" id="QLH49931.1"/>
    </source>
</evidence>
<dbReference type="EMBL" id="JDST02000032">
    <property type="protein sequence ID" value="KFB77172.1"/>
    <property type="molecule type" value="Genomic_DNA"/>
</dbReference>
<accession>A0A7D5NBU8</accession>
<dbReference type="Proteomes" id="UP000021315">
    <property type="component" value="Unassembled WGS sequence"/>
</dbReference>
<protein>
    <recommendedName>
        <fullName evidence="5">ArsR family transcriptional regulator</fullName>
    </recommendedName>
</protein>
<sequence length="108" mass="12119">MNASPTHLIPDRAQTLVVLRLLRQRRSMLMLRGDDDGYGSRWLLDGQQIQPVIAKYLMDAGFIADTGATELGARKLALTESGTRLLENGQLWWESLGLLQRLKIMILG</sequence>
<evidence type="ECO:0000313" key="3">
    <source>
        <dbReference type="Proteomes" id="UP000021315"/>
    </source>
</evidence>
<dbReference type="EMBL" id="CP058708">
    <property type="protein sequence ID" value="QLH49931.1"/>
    <property type="molecule type" value="Genomic_DNA"/>
</dbReference>
<name>A0A080M7C8_9PROT</name>
<proteinExistence type="predicted"/>
<dbReference type="AlphaFoldDB" id="A0A080M7C8"/>
<dbReference type="Proteomes" id="UP000509684">
    <property type="component" value="Chromosome"/>
</dbReference>
<accession>A0A080M7C8</accession>
<evidence type="ECO:0000313" key="4">
    <source>
        <dbReference type="Proteomes" id="UP000509684"/>
    </source>
</evidence>
<reference evidence="2" key="3">
    <citation type="submission" date="2020-06" db="EMBL/GenBank/DDBJ databases">
        <authorList>
            <person name="Arumugam K."/>
            <person name="Besarab I."/>
            <person name="Haryono M."/>
            <person name="Bagci C."/>
            <person name="Beier S."/>
            <person name="Buchfink B."/>
            <person name="Gorska A."/>
            <person name="Qiu G."/>
            <person name="Huson D.H."/>
            <person name="Williams R.B."/>
        </authorList>
    </citation>
    <scope>NUCLEOTIDE SEQUENCE</scope>
    <source>
        <strain evidence="2">SSA1</strain>
    </source>
</reference>
<dbReference type="STRING" id="1453999.AW06_001723"/>
<evidence type="ECO:0008006" key="5">
    <source>
        <dbReference type="Google" id="ProtNLM"/>
    </source>
</evidence>
<gene>
    <name evidence="1" type="ORF">AW06_001723</name>
    <name evidence="2" type="ORF">HWD57_09160</name>
</gene>
<dbReference type="KEGG" id="acog:HWD57_09160"/>
<reference evidence="2 4" key="2">
    <citation type="journal article" date="2019" name="Microbiome">
        <title>Annotated bacterial chromosomes from frame-shift-corrected long-read metagenomic data.</title>
        <authorList>
            <person name="Arumugam K."/>
            <person name="Bagci C."/>
            <person name="Bessarab I."/>
            <person name="Beier S."/>
            <person name="Buchfink B."/>
            <person name="Gorska A."/>
            <person name="Qiu G."/>
            <person name="Huson D.H."/>
            <person name="Williams R.B.H."/>
        </authorList>
    </citation>
    <scope>NUCLEOTIDE SEQUENCE [LARGE SCALE GENOMIC DNA]</scope>
    <source>
        <strain evidence="2">SSA1</strain>
    </source>
</reference>